<name>A0A1S8MGL5_9CLOT</name>
<protein>
    <submittedName>
        <fullName evidence="6">Uncharacterized protein</fullName>
    </submittedName>
</protein>
<dbReference type="RefSeq" id="WP_077832262.1">
    <property type="nucleotide sequence ID" value="NZ_CP096983.1"/>
</dbReference>
<keyword evidence="5" id="KW-1133">Transmembrane helix</keyword>
<dbReference type="SUPFAM" id="SSF58104">
    <property type="entry name" value="Methyl-accepting chemotaxis protein (MCP) signaling domain"/>
    <property type="match status" value="1"/>
</dbReference>
<dbReference type="PROSITE" id="PS50885">
    <property type="entry name" value="HAMP"/>
    <property type="match status" value="1"/>
</dbReference>
<dbReference type="InterPro" id="IPR047347">
    <property type="entry name" value="YvaQ-like_sensor"/>
</dbReference>
<dbReference type="Proteomes" id="UP000190951">
    <property type="component" value="Chromosome"/>
</dbReference>
<accession>A0A1S8MGL5</accession>
<comment type="similarity">
    <text evidence="2">Belongs to the methyl-accepting chemotaxis (MCP) protein family.</text>
</comment>
<dbReference type="GO" id="GO:0007165">
    <property type="term" value="P:signal transduction"/>
    <property type="evidence" value="ECO:0007669"/>
    <property type="project" value="UniProtKB-KW"/>
</dbReference>
<dbReference type="PANTHER" id="PTHR32089">
    <property type="entry name" value="METHYL-ACCEPTING CHEMOTAXIS PROTEIN MCPB"/>
    <property type="match status" value="1"/>
</dbReference>
<feature type="compositionally biased region" description="Low complexity" evidence="4">
    <location>
        <begin position="338"/>
        <end position="352"/>
    </location>
</feature>
<dbReference type="InterPro" id="IPR004090">
    <property type="entry name" value="Chemotax_Me-accpt_rcpt"/>
</dbReference>
<keyword evidence="5" id="KW-0472">Membrane</keyword>
<dbReference type="GO" id="GO:0016020">
    <property type="term" value="C:membrane"/>
    <property type="evidence" value="ECO:0007669"/>
    <property type="project" value="InterPro"/>
</dbReference>
<keyword evidence="3" id="KW-0175">Coiled coil</keyword>
<sequence>MKKIADLNIFLKLILSFIIIAILSAISGAVAIWKISSVNSSLESIYNVDMKGTNILYELKGNVTEIRADILLIMDPINKGRVDSIVSDIDKIANQNATLIKAYESTIVTEEDRKLFSSYQENLEKWKDSRSKVISYIKAGDYPNANTEFNSNTKKYRTLMFKYLNADIDLNGKLAKADYNQSKVQYRSSIMLSIIFVVSSVVISLLLGLILAKHINTPLIKIKKLSERLAEFDFSTSLENNRKDEFGQSAEALNKAQENIRELIKTIMVNSEELSASSEELSATSEELSSKTSTIDNEINKIATSIEDNVAASEEITASVQEVDSSVNSLSSKALEGSNNASQSKARSSKASNEGKMASKHMIELYSEKEKSILSAIEEGKVLEDIRIMAESIAEIANQTNLLSLNASIEAARAGEMGKGFAVVANEVKGLAEQSSEAVEGINMTIEKVNKAFEHLSKTSSEILKFMDGNIKAQFSKFVDMGDQYEKDSEFVSDMSSEIASMSEELEATIGQVNEAMQNMSKNHQNEAESSEDVKNTIGDLVGAANQVAEMAQNQAEISMKLNDLITRFKI</sequence>
<dbReference type="SMART" id="SM00283">
    <property type="entry name" value="MA"/>
    <property type="match status" value="1"/>
</dbReference>
<dbReference type="PANTHER" id="PTHR32089:SF112">
    <property type="entry name" value="LYSOZYME-LIKE PROTEIN-RELATED"/>
    <property type="match status" value="1"/>
</dbReference>
<evidence type="ECO:0000313" key="6">
    <source>
        <dbReference type="EMBL" id="URZ12857.1"/>
    </source>
</evidence>
<dbReference type="PROSITE" id="PS50111">
    <property type="entry name" value="CHEMOTAXIS_TRANSDUC_2"/>
    <property type="match status" value="1"/>
</dbReference>
<proteinExistence type="inferred from homology"/>
<evidence type="ECO:0000256" key="3">
    <source>
        <dbReference type="SAM" id="Coils"/>
    </source>
</evidence>
<dbReference type="AlphaFoldDB" id="A0A1S8MGL5"/>
<evidence type="ECO:0000313" key="7">
    <source>
        <dbReference type="Proteomes" id="UP000190951"/>
    </source>
</evidence>
<feature type="coiled-coil region" evidence="3">
    <location>
        <begin position="499"/>
        <end position="534"/>
    </location>
</feature>
<evidence type="ECO:0000256" key="4">
    <source>
        <dbReference type="SAM" id="MobiDB-lite"/>
    </source>
</evidence>
<dbReference type="InterPro" id="IPR024478">
    <property type="entry name" value="HlyB_4HB_MCP"/>
</dbReference>
<organism evidence="6 7">
    <name type="scientific">Clostridium felsineum</name>
    <dbReference type="NCBI Taxonomy" id="36839"/>
    <lineage>
        <taxon>Bacteria</taxon>
        <taxon>Bacillati</taxon>
        <taxon>Bacillota</taxon>
        <taxon>Clostridia</taxon>
        <taxon>Eubacteriales</taxon>
        <taxon>Clostridiaceae</taxon>
        <taxon>Clostridium</taxon>
    </lineage>
</organism>
<feature type="transmembrane region" description="Helical" evidence="5">
    <location>
        <begin position="190"/>
        <end position="212"/>
    </location>
</feature>
<dbReference type="Gene3D" id="1.10.287.950">
    <property type="entry name" value="Methyl-accepting chemotaxis protein"/>
    <property type="match status" value="1"/>
</dbReference>
<evidence type="ECO:0000256" key="1">
    <source>
        <dbReference type="ARBA" id="ARBA00023224"/>
    </source>
</evidence>
<gene>
    <name evidence="6" type="ORF">CROST_036020</name>
</gene>
<dbReference type="GO" id="GO:0004888">
    <property type="term" value="F:transmembrane signaling receptor activity"/>
    <property type="evidence" value="ECO:0007669"/>
    <property type="project" value="InterPro"/>
</dbReference>
<dbReference type="CDD" id="cd06225">
    <property type="entry name" value="HAMP"/>
    <property type="match status" value="1"/>
</dbReference>
<dbReference type="CDD" id="cd19411">
    <property type="entry name" value="MCP2201-like_sensor"/>
    <property type="match status" value="1"/>
</dbReference>
<feature type="region of interest" description="Disordered" evidence="4">
    <location>
        <begin position="331"/>
        <end position="356"/>
    </location>
</feature>
<dbReference type="PRINTS" id="PR00260">
    <property type="entry name" value="CHEMTRNSDUCR"/>
</dbReference>
<reference evidence="6 7" key="1">
    <citation type="submission" date="2022-04" db="EMBL/GenBank/DDBJ databases">
        <title>Genome sequence of C. roseum typestrain.</title>
        <authorList>
            <person name="Poehlein A."/>
            <person name="Schoch T."/>
            <person name="Duerre P."/>
            <person name="Daniel R."/>
        </authorList>
    </citation>
    <scope>NUCLEOTIDE SEQUENCE [LARGE SCALE GENOMIC DNA]</scope>
    <source>
        <strain evidence="6 7">DSM 7320</strain>
    </source>
</reference>
<dbReference type="Pfam" id="PF12729">
    <property type="entry name" value="4HB_MCP_1"/>
    <property type="match status" value="1"/>
</dbReference>
<dbReference type="Pfam" id="PF00015">
    <property type="entry name" value="MCPsignal"/>
    <property type="match status" value="1"/>
</dbReference>
<dbReference type="EMBL" id="CP096983">
    <property type="protein sequence ID" value="URZ12857.1"/>
    <property type="molecule type" value="Genomic_DNA"/>
</dbReference>
<evidence type="ECO:0000256" key="5">
    <source>
        <dbReference type="SAM" id="Phobius"/>
    </source>
</evidence>
<keyword evidence="5" id="KW-0812">Transmembrane</keyword>
<dbReference type="GO" id="GO:0006935">
    <property type="term" value="P:chemotaxis"/>
    <property type="evidence" value="ECO:0007669"/>
    <property type="project" value="InterPro"/>
</dbReference>
<feature type="transmembrane region" description="Helical" evidence="5">
    <location>
        <begin position="9"/>
        <end position="33"/>
    </location>
</feature>
<evidence type="ECO:0000256" key="2">
    <source>
        <dbReference type="ARBA" id="ARBA00029447"/>
    </source>
</evidence>
<keyword evidence="7" id="KW-1185">Reference proteome</keyword>
<dbReference type="InterPro" id="IPR004089">
    <property type="entry name" value="MCPsignal_dom"/>
</dbReference>
<dbReference type="KEGG" id="crw:CROST_036020"/>
<dbReference type="SMART" id="SM00304">
    <property type="entry name" value="HAMP"/>
    <property type="match status" value="2"/>
</dbReference>
<dbReference type="InterPro" id="IPR003660">
    <property type="entry name" value="HAMP_dom"/>
</dbReference>
<keyword evidence="1" id="KW-0807">Transducer</keyword>
<dbReference type="Pfam" id="PF00672">
    <property type="entry name" value="HAMP"/>
    <property type="match status" value="1"/>
</dbReference>
<dbReference type="STRING" id="84029.CROST_38680"/>